<dbReference type="Gene3D" id="2.60.40.10">
    <property type="entry name" value="Immunoglobulins"/>
    <property type="match status" value="1"/>
</dbReference>
<gene>
    <name evidence="2" type="ORF">CDV26_05775</name>
</gene>
<dbReference type="InterPro" id="IPR013783">
    <property type="entry name" value="Ig-like_fold"/>
</dbReference>
<organism evidence="2 3">
    <name type="scientific">Francisella halioticida</name>
    <dbReference type="NCBI Taxonomy" id="549298"/>
    <lineage>
        <taxon>Bacteria</taxon>
        <taxon>Pseudomonadati</taxon>
        <taxon>Pseudomonadota</taxon>
        <taxon>Gammaproteobacteria</taxon>
        <taxon>Thiotrichales</taxon>
        <taxon>Francisellaceae</taxon>
        <taxon>Francisella</taxon>
    </lineage>
</organism>
<evidence type="ECO:0000313" key="2">
    <source>
        <dbReference type="EMBL" id="ASG67958.1"/>
    </source>
</evidence>
<dbReference type="SMART" id="SM01217">
    <property type="entry name" value="Fn3_like"/>
    <property type="match status" value="1"/>
</dbReference>
<sequence length="75" mass="8902">MHQKVRSITPPVKELKAFKKVFLKKGQTKAVTFKLDINDLKFYKNNLEYVYEPGEFEYFISDSSDSKFTNRFTVK</sequence>
<evidence type="ECO:0000259" key="1">
    <source>
        <dbReference type="SMART" id="SM01217"/>
    </source>
</evidence>
<dbReference type="Proteomes" id="UP000249910">
    <property type="component" value="Chromosome"/>
</dbReference>
<feature type="domain" description="Fibronectin type III-like" evidence="1">
    <location>
        <begin position="2"/>
        <end position="64"/>
    </location>
</feature>
<evidence type="ECO:0000313" key="3">
    <source>
        <dbReference type="Proteomes" id="UP000249910"/>
    </source>
</evidence>
<dbReference type="EMBL" id="CP022132">
    <property type="protein sequence ID" value="ASG67958.1"/>
    <property type="molecule type" value="Genomic_DNA"/>
</dbReference>
<name>A0ABN5B2Q2_9GAMM</name>
<dbReference type="Pfam" id="PF14310">
    <property type="entry name" value="Fn3-like"/>
    <property type="match status" value="1"/>
</dbReference>
<keyword evidence="3" id="KW-1185">Reference proteome</keyword>
<accession>A0ABN5B2Q2</accession>
<dbReference type="InterPro" id="IPR026891">
    <property type="entry name" value="Fn3-like"/>
</dbReference>
<proteinExistence type="predicted"/>
<reference evidence="2 3" key="1">
    <citation type="submission" date="2017-06" db="EMBL/GenBank/DDBJ databases">
        <title>Complete genome of Francisella halioticida.</title>
        <authorList>
            <person name="Sjodin A."/>
        </authorList>
    </citation>
    <scope>NUCLEOTIDE SEQUENCE [LARGE SCALE GENOMIC DNA]</scope>
    <source>
        <strain evidence="2 3">DSM 23729</strain>
    </source>
</reference>
<protein>
    <recommendedName>
        <fullName evidence="1">Fibronectin type III-like domain-containing protein</fullName>
    </recommendedName>
</protein>